<dbReference type="NCBIfam" id="TIGR04370">
    <property type="entry name" value="glyco_rpt_poly"/>
    <property type="match status" value="1"/>
</dbReference>
<feature type="transmembrane region" description="Helical" evidence="1">
    <location>
        <begin position="366"/>
        <end position="385"/>
    </location>
</feature>
<dbReference type="RefSeq" id="WP_145433033.1">
    <property type="nucleotide sequence ID" value="NZ_CP036339.1"/>
</dbReference>
<keyword evidence="1" id="KW-1133">Transmembrane helix</keyword>
<gene>
    <name evidence="2" type="ORF">I41_26340</name>
</gene>
<evidence type="ECO:0000313" key="2">
    <source>
        <dbReference type="EMBL" id="QDT73445.1"/>
    </source>
</evidence>
<accession>A0A517TYM2</accession>
<keyword evidence="3" id="KW-1185">Reference proteome</keyword>
<feature type="transmembrane region" description="Helical" evidence="1">
    <location>
        <begin position="191"/>
        <end position="208"/>
    </location>
</feature>
<name>A0A517TYM2_9BACT</name>
<keyword evidence="1" id="KW-0472">Membrane</keyword>
<feature type="transmembrane region" description="Helical" evidence="1">
    <location>
        <begin position="341"/>
        <end position="359"/>
    </location>
</feature>
<feature type="transmembrane region" description="Helical" evidence="1">
    <location>
        <begin position="88"/>
        <end position="106"/>
    </location>
</feature>
<feature type="transmembrane region" description="Helical" evidence="1">
    <location>
        <begin position="136"/>
        <end position="161"/>
    </location>
</feature>
<feature type="transmembrane region" description="Helical" evidence="1">
    <location>
        <begin position="168"/>
        <end position="185"/>
    </location>
</feature>
<proteinExistence type="predicted"/>
<dbReference type="KEGG" id="llh:I41_26340"/>
<feature type="transmembrane region" description="Helical" evidence="1">
    <location>
        <begin position="220"/>
        <end position="239"/>
    </location>
</feature>
<dbReference type="EMBL" id="CP036339">
    <property type="protein sequence ID" value="QDT73445.1"/>
    <property type="molecule type" value="Genomic_DNA"/>
</dbReference>
<sequence>MLQQIRRLWWLDPAWPFAMIVGSTIVAAYFQSEAAYQLYRTPKYVQGWHLLLAAGAIIAFVLGSRLATATGQIPQPTPPAGNRIIARWFYVTLALTAFGYVSWLAVGVKNGFSFSMFIELLTTDDPELADWIRQELFTTVPGVTTCTQFGVPALALGLWLYFQGRKSVLWPLVMLVIVATVRSVLFSERTAIIEMLAPAVLIVLRLAVLGRAWPRWCGVALRSAPLVAPLALVLFFGGFEYFRSWRFYHTQFDSYPAFVTWRLSGYYTTAHNNGAMALETDAPRVLPYNTLRPFWLFPGVSKSPFAYDKLTGHDAEADHLRMLKRYGNFELNNEGGLFQPTLDYGIAGGLLFWLAYGFLAGRMYCSFQVGTIAGLSIYPLIYLSILEVPLVLFLCYSRIFPAFVVLTYIAWTTRPRDDSAPSPQPQGGELAGAV</sequence>
<reference evidence="2 3" key="1">
    <citation type="submission" date="2019-02" db="EMBL/GenBank/DDBJ databases">
        <title>Deep-cultivation of Planctomycetes and their phenomic and genomic characterization uncovers novel biology.</title>
        <authorList>
            <person name="Wiegand S."/>
            <person name="Jogler M."/>
            <person name="Boedeker C."/>
            <person name="Pinto D."/>
            <person name="Vollmers J."/>
            <person name="Rivas-Marin E."/>
            <person name="Kohn T."/>
            <person name="Peeters S.H."/>
            <person name="Heuer A."/>
            <person name="Rast P."/>
            <person name="Oberbeckmann S."/>
            <person name="Bunk B."/>
            <person name="Jeske O."/>
            <person name="Meyerdierks A."/>
            <person name="Storesund J.E."/>
            <person name="Kallscheuer N."/>
            <person name="Luecker S."/>
            <person name="Lage O.M."/>
            <person name="Pohl T."/>
            <person name="Merkel B.J."/>
            <person name="Hornburger P."/>
            <person name="Mueller R.-W."/>
            <person name="Bruemmer F."/>
            <person name="Labrenz M."/>
            <person name="Spormann A.M."/>
            <person name="Op den Camp H."/>
            <person name="Overmann J."/>
            <person name="Amann R."/>
            <person name="Jetten M.S.M."/>
            <person name="Mascher T."/>
            <person name="Medema M.H."/>
            <person name="Devos D.P."/>
            <person name="Kaster A.-K."/>
            <person name="Ovreas L."/>
            <person name="Rohde M."/>
            <person name="Galperin M.Y."/>
            <person name="Jogler C."/>
        </authorList>
    </citation>
    <scope>NUCLEOTIDE SEQUENCE [LARGE SCALE GENOMIC DNA]</scope>
    <source>
        <strain evidence="2 3">I41</strain>
    </source>
</reference>
<evidence type="ECO:0000256" key="1">
    <source>
        <dbReference type="SAM" id="Phobius"/>
    </source>
</evidence>
<organism evidence="2 3">
    <name type="scientific">Lacipirellula limnantheis</name>
    <dbReference type="NCBI Taxonomy" id="2528024"/>
    <lineage>
        <taxon>Bacteria</taxon>
        <taxon>Pseudomonadati</taxon>
        <taxon>Planctomycetota</taxon>
        <taxon>Planctomycetia</taxon>
        <taxon>Pirellulales</taxon>
        <taxon>Lacipirellulaceae</taxon>
        <taxon>Lacipirellula</taxon>
    </lineage>
</organism>
<evidence type="ECO:0000313" key="3">
    <source>
        <dbReference type="Proteomes" id="UP000317909"/>
    </source>
</evidence>
<evidence type="ECO:0008006" key="4">
    <source>
        <dbReference type="Google" id="ProtNLM"/>
    </source>
</evidence>
<feature type="transmembrane region" description="Helical" evidence="1">
    <location>
        <begin position="391"/>
        <end position="411"/>
    </location>
</feature>
<dbReference type="Proteomes" id="UP000317909">
    <property type="component" value="Chromosome"/>
</dbReference>
<feature type="transmembrane region" description="Helical" evidence="1">
    <location>
        <begin position="50"/>
        <end position="67"/>
    </location>
</feature>
<keyword evidence="1" id="KW-0812">Transmembrane</keyword>
<dbReference type="AlphaFoldDB" id="A0A517TYM2"/>
<feature type="transmembrane region" description="Helical" evidence="1">
    <location>
        <begin position="9"/>
        <end position="30"/>
    </location>
</feature>
<protein>
    <recommendedName>
        <fullName evidence="4">Oligosaccharide repeat unit polymerase</fullName>
    </recommendedName>
</protein>
<dbReference type="OrthoDB" id="9809977at2"/>